<proteinExistence type="predicted"/>
<accession>A0ABT1G9W9</accession>
<sequence>MKSILAVTIFLLIFSTSSYAKGEVVQLASTDCQSGLHEHPEGSDFSVFVFCDDALGTQIGIILTRPAAGPVETDTDWSLGNRFWQEGAWMTDVKQMVWSKSGDFLYVTTSQVYSDESFYKIDLVDREACKLISGRELGESVYINRVEEGAIFVNGHEFKMK</sequence>
<protein>
    <submittedName>
        <fullName evidence="2">Uncharacterized protein</fullName>
    </submittedName>
</protein>
<organism evidence="2 3">
    <name type="scientific">Natronospira proteinivora</name>
    <dbReference type="NCBI Taxonomy" id="1807133"/>
    <lineage>
        <taxon>Bacteria</taxon>
        <taxon>Pseudomonadati</taxon>
        <taxon>Pseudomonadota</taxon>
        <taxon>Gammaproteobacteria</taxon>
        <taxon>Natronospirales</taxon>
        <taxon>Natronospiraceae</taxon>
        <taxon>Natronospira</taxon>
    </lineage>
</organism>
<feature type="signal peptide" evidence="1">
    <location>
        <begin position="1"/>
        <end position="20"/>
    </location>
</feature>
<evidence type="ECO:0000313" key="3">
    <source>
        <dbReference type="Proteomes" id="UP001523550"/>
    </source>
</evidence>
<evidence type="ECO:0000313" key="2">
    <source>
        <dbReference type="EMBL" id="MCP1728056.1"/>
    </source>
</evidence>
<reference evidence="2 3" key="1">
    <citation type="submission" date="2022-03" db="EMBL/GenBank/DDBJ databases">
        <title>Genomic Encyclopedia of Type Strains, Phase III (KMG-III): the genomes of soil and plant-associated and newly described type strains.</title>
        <authorList>
            <person name="Whitman W."/>
        </authorList>
    </citation>
    <scope>NUCLEOTIDE SEQUENCE [LARGE SCALE GENOMIC DNA]</scope>
    <source>
        <strain evidence="2 3">BSker1</strain>
    </source>
</reference>
<dbReference type="RefSeq" id="WP_253449484.1">
    <property type="nucleotide sequence ID" value="NZ_JALJYF010000002.1"/>
</dbReference>
<dbReference type="EMBL" id="JALJYF010000002">
    <property type="protein sequence ID" value="MCP1728056.1"/>
    <property type="molecule type" value="Genomic_DNA"/>
</dbReference>
<dbReference type="Proteomes" id="UP001523550">
    <property type="component" value="Unassembled WGS sequence"/>
</dbReference>
<name>A0ABT1G9W9_9GAMM</name>
<comment type="caution">
    <text evidence="2">The sequence shown here is derived from an EMBL/GenBank/DDBJ whole genome shotgun (WGS) entry which is preliminary data.</text>
</comment>
<keyword evidence="1" id="KW-0732">Signal</keyword>
<evidence type="ECO:0000256" key="1">
    <source>
        <dbReference type="SAM" id="SignalP"/>
    </source>
</evidence>
<keyword evidence="3" id="KW-1185">Reference proteome</keyword>
<gene>
    <name evidence="2" type="ORF">J2T60_002056</name>
</gene>
<feature type="chain" id="PRO_5046546344" evidence="1">
    <location>
        <begin position="21"/>
        <end position="161"/>
    </location>
</feature>